<comment type="similarity">
    <text evidence="4">Belongs to the arginase family.</text>
</comment>
<dbReference type="InterPro" id="IPR023696">
    <property type="entry name" value="Ureohydrolase_dom_sf"/>
</dbReference>
<organism evidence="6 7">
    <name type="scientific">Pseudovibrio ascidiaceicola</name>
    <dbReference type="NCBI Taxonomy" id="285279"/>
    <lineage>
        <taxon>Bacteria</taxon>
        <taxon>Pseudomonadati</taxon>
        <taxon>Pseudomonadota</taxon>
        <taxon>Alphaproteobacteria</taxon>
        <taxon>Hyphomicrobiales</taxon>
        <taxon>Stappiaceae</taxon>
        <taxon>Pseudovibrio</taxon>
    </lineage>
</organism>
<comment type="caution">
    <text evidence="6">The sequence shown here is derived from an EMBL/GenBank/DDBJ whole genome shotgun (WGS) entry which is preliminary data.</text>
</comment>
<reference evidence="6 7" key="1">
    <citation type="submission" date="2016-10" db="EMBL/GenBank/DDBJ databases">
        <authorList>
            <person name="Varghese N."/>
            <person name="Submissions S."/>
        </authorList>
    </citation>
    <scope>NUCLEOTIDE SEQUENCE [LARGE SCALE GENOMIC DNA]</scope>
    <source>
        <strain evidence="6 7">DSM 16392</strain>
    </source>
</reference>
<keyword evidence="3" id="KW-0464">Manganese</keyword>
<protein>
    <submittedName>
        <fullName evidence="6">Arginase</fullName>
    </submittedName>
</protein>
<dbReference type="Gene3D" id="3.40.800.10">
    <property type="entry name" value="Ureohydrolase domain"/>
    <property type="match status" value="1"/>
</dbReference>
<dbReference type="PANTHER" id="PTHR43782">
    <property type="entry name" value="ARGINASE"/>
    <property type="match status" value="1"/>
</dbReference>
<evidence type="ECO:0000256" key="4">
    <source>
        <dbReference type="PROSITE-ProRule" id="PRU00742"/>
    </source>
</evidence>
<dbReference type="PRINTS" id="PR00116">
    <property type="entry name" value="ARGINASE"/>
</dbReference>
<evidence type="ECO:0000256" key="1">
    <source>
        <dbReference type="ARBA" id="ARBA00022723"/>
    </source>
</evidence>
<evidence type="ECO:0000313" key="7">
    <source>
        <dbReference type="Proteomes" id="UP000199598"/>
    </source>
</evidence>
<proteinExistence type="inferred from homology"/>
<keyword evidence="1" id="KW-0479">Metal-binding</keyword>
<evidence type="ECO:0000313" key="6">
    <source>
        <dbReference type="EMBL" id="SFK31928.1"/>
    </source>
</evidence>
<name>A0A1I3YJ69_9HYPH</name>
<evidence type="ECO:0000256" key="3">
    <source>
        <dbReference type="ARBA" id="ARBA00023211"/>
    </source>
</evidence>
<dbReference type="RefSeq" id="WP_093518636.1">
    <property type="nucleotide sequence ID" value="NZ_FOSK01000004.1"/>
</dbReference>
<dbReference type="InterPro" id="IPR006035">
    <property type="entry name" value="Ureohydrolase"/>
</dbReference>
<evidence type="ECO:0000256" key="2">
    <source>
        <dbReference type="ARBA" id="ARBA00022801"/>
    </source>
</evidence>
<keyword evidence="2" id="KW-0378">Hydrolase</keyword>
<dbReference type="Proteomes" id="UP000199598">
    <property type="component" value="Unassembled WGS sequence"/>
</dbReference>
<dbReference type="SUPFAM" id="SSF52768">
    <property type="entry name" value="Arginase/deacetylase"/>
    <property type="match status" value="1"/>
</dbReference>
<feature type="compositionally biased region" description="Low complexity" evidence="5">
    <location>
        <begin position="195"/>
        <end position="206"/>
    </location>
</feature>
<dbReference type="PANTHER" id="PTHR43782:SF3">
    <property type="entry name" value="ARGINASE"/>
    <property type="match status" value="1"/>
</dbReference>
<keyword evidence="7" id="KW-1185">Reference proteome</keyword>
<gene>
    <name evidence="6" type="ORF">SAMN04488518_10464</name>
</gene>
<accession>A0A1I3YJ69</accession>
<dbReference type="PROSITE" id="PS51409">
    <property type="entry name" value="ARGINASE_2"/>
    <property type="match status" value="1"/>
</dbReference>
<evidence type="ECO:0000256" key="5">
    <source>
        <dbReference type="SAM" id="MobiDB-lite"/>
    </source>
</evidence>
<sequence>MNANWLVTPFFFDERDERLKEAVPLPLSYTTNDSEGVVDRTPESLSKVHRPIADFVCSVVKQSRVPVSIAGDCAASLPVMAGLQRAGLEPILVWLDAHGDFNTLETSPSGFLGGMPLAMMVGRGDLLIAQKSGQTPVLEEDVWLIGARDLDPFEEVALGSSQINRRSLDSLDELVFDRQVYLHVDNDIIDAEDVPANNYPVPNAPVSLRPSKNA</sequence>
<dbReference type="Pfam" id="PF00491">
    <property type="entry name" value="Arginase"/>
    <property type="match status" value="1"/>
</dbReference>
<dbReference type="EMBL" id="FOSK01000004">
    <property type="protein sequence ID" value="SFK31928.1"/>
    <property type="molecule type" value="Genomic_DNA"/>
</dbReference>
<feature type="region of interest" description="Disordered" evidence="5">
    <location>
        <begin position="195"/>
        <end position="214"/>
    </location>
</feature>